<name>A0A7I8DGU1_9BACL</name>
<keyword evidence="4 7" id="KW-0812">Transmembrane</keyword>
<dbReference type="EMBL" id="AP023366">
    <property type="protein sequence ID" value="BCJ87790.1"/>
    <property type="molecule type" value="Genomic_DNA"/>
</dbReference>
<dbReference type="RefSeq" id="WP_200758170.1">
    <property type="nucleotide sequence ID" value="NZ_AP023366.1"/>
</dbReference>
<evidence type="ECO:0000256" key="7">
    <source>
        <dbReference type="SAM" id="Phobius"/>
    </source>
</evidence>
<organism evidence="8 9">
    <name type="scientific">Effusibacillus dendaii</name>
    <dbReference type="NCBI Taxonomy" id="2743772"/>
    <lineage>
        <taxon>Bacteria</taxon>
        <taxon>Bacillati</taxon>
        <taxon>Bacillota</taxon>
        <taxon>Bacilli</taxon>
        <taxon>Bacillales</taxon>
        <taxon>Alicyclobacillaceae</taxon>
        <taxon>Effusibacillus</taxon>
    </lineage>
</organism>
<keyword evidence="9" id="KW-1185">Reference proteome</keyword>
<evidence type="ECO:0000256" key="3">
    <source>
        <dbReference type="ARBA" id="ARBA00022679"/>
    </source>
</evidence>
<keyword evidence="6 7" id="KW-0472">Membrane</keyword>
<evidence type="ECO:0000256" key="4">
    <source>
        <dbReference type="ARBA" id="ARBA00022692"/>
    </source>
</evidence>
<feature type="transmembrane region" description="Helical" evidence="7">
    <location>
        <begin position="183"/>
        <end position="204"/>
    </location>
</feature>
<reference evidence="8 9" key="1">
    <citation type="submission" date="2020-08" db="EMBL/GenBank/DDBJ databases">
        <title>Complete Genome Sequence of Effusibacillus dendaii Strain skT53, Isolated from Farmland soil.</title>
        <authorList>
            <person name="Konishi T."/>
            <person name="Kawasaki H."/>
        </authorList>
    </citation>
    <scope>NUCLEOTIDE SEQUENCE [LARGE SCALE GENOMIC DNA]</scope>
    <source>
        <strain evidence="9">skT53</strain>
    </source>
</reference>
<dbReference type="PANTHER" id="PTHR48090:SF1">
    <property type="entry name" value="PROPHAGE BACTOPRENOL GLUCOSYL TRANSFERASE HOMOLOG"/>
    <property type="match status" value="1"/>
</dbReference>
<dbReference type="PANTHER" id="PTHR48090">
    <property type="entry name" value="UNDECAPRENYL-PHOSPHATE 4-DEOXY-4-FORMAMIDO-L-ARABINOSE TRANSFERASE-RELATED"/>
    <property type="match status" value="1"/>
</dbReference>
<evidence type="ECO:0000256" key="2">
    <source>
        <dbReference type="ARBA" id="ARBA00022676"/>
    </source>
</evidence>
<proteinExistence type="predicted"/>
<protein>
    <recommendedName>
        <fullName evidence="10">Glycosyltransferase</fullName>
    </recommendedName>
</protein>
<keyword evidence="2" id="KW-0328">Glycosyltransferase</keyword>
<gene>
    <name evidence="8" type="ORF">skT53_27750</name>
</gene>
<sequence>MAMLAGLNRSVGEFVFEIESTIMDYPVNILNQLFKTATSGYDIVSAASSKKPGINSRLFYALINKLSFLDLSLSTESLKIVSRRALNAMLNHKEKVRYRKALYAFTGYGQTKLEYEPLPEVKKPPKKLNRENVTLAFDVIVSFSNYGLKVAHYLSLGFFLFSVLMIGYAFYNYLFNEKVVEGWTTIMILVATGFAGLFFILGMLGEYLARVLIEVQDRPFYSLKSVEVYKDKEHYLMPNFAELEAAATAARNEFLKTLEGESV</sequence>
<evidence type="ECO:0000313" key="8">
    <source>
        <dbReference type="EMBL" id="BCJ87790.1"/>
    </source>
</evidence>
<accession>A0A7I8DGU1</accession>
<dbReference type="GO" id="GO:0016757">
    <property type="term" value="F:glycosyltransferase activity"/>
    <property type="evidence" value="ECO:0007669"/>
    <property type="project" value="UniProtKB-KW"/>
</dbReference>
<keyword evidence="3" id="KW-0808">Transferase</keyword>
<evidence type="ECO:0000256" key="5">
    <source>
        <dbReference type="ARBA" id="ARBA00022989"/>
    </source>
</evidence>
<evidence type="ECO:0000313" key="9">
    <source>
        <dbReference type="Proteomes" id="UP000593802"/>
    </source>
</evidence>
<keyword evidence="5 7" id="KW-1133">Transmembrane helix</keyword>
<dbReference type="AlphaFoldDB" id="A0A7I8DGU1"/>
<evidence type="ECO:0000256" key="6">
    <source>
        <dbReference type="ARBA" id="ARBA00023136"/>
    </source>
</evidence>
<dbReference type="InterPro" id="IPR050256">
    <property type="entry name" value="Glycosyltransferase_2"/>
</dbReference>
<comment type="subcellular location">
    <subcellularLocation>
        <location evidence="1">Membrane</location>
        <topology evidence="1">Multi-pass membrane protein</topology>
    </subcellularLocation>
</comment>
<evidence type="ECO:0000256" key="1">
    <source>
        <dbReference type="ARBA" id="ARBA00004141"/>
    </source>
</evidence>
<feature type="transmembrane region" description="Helical" evidence="7">
    <location>
        <begin position="150"/>
        <end position="171"/>
    </location>
</feature>
<dbReference type="GO" id="GO:0005886">
    <property type="term" value="C:plasma membrane"/>
    <property type="evidence" value="ECO:0007669"/>
    <property type="project" value="TreeGrafter"/>
</dbReference>
<dbReference type="Proteomes" id="UP000593802">
    <property type="component" value="Chromosome"/>
</dbReference>
<evidence type="ECO:0008006" key="10">
    <source>
        <dbReference type="Google" id="ProtNLM"/>
    </source>
</evidence>
<dbReference type="KEGG" id="eff:skT53_27750"/>